<evidence type="ECO:0000313" key="2">
    <source>
        <dbReference type="EMBL" id="KOF64288.1"/>
    </source>
</evidence>
<protein>
    <recommendedName>
        <fullName evidence="3">Transmembrane protein</fullName>
    </recommendedName>
</protein>
<name>A0A0L8FJI1_OCTBM</name>
<keyword evidence="1" id="KW-0472">Membrane</keyword>
<proteinExistence type="predicted"/>
<gene>
    <name evidence="2" type="ORF">OCBIM_22017535mg</name>
</gene>
<dbReference type="EMBL" id="KQ430344">
    <property type="protein sequence ID" value="KOF64288.1"/>
    <property type="molecule type" value="Genomic_DNA"/>
</dbReference>
<organism evidence="2">
    <name type="scientific">Octopus bimaculoides</name>
    <name type="common">California two-spotted octopus</name>
    <dbReference type="NCBI Taxonomy" id="37653"/>
    <lineage>
        <taxon>Eukaryota</taxon>
        <taxon>Metazoa</taxon>
        <taxon>Spiralia</taxon>
        <taxon>Lophotrochozoa</taxon>
        <taxon>Mollusca</taxon>
        <taxon>Cephalopoda</taxon>
        <taxon>Coleoidea</taxon>
        <taxon>Octopodiformes</taxon>
        <taxon>Octopoda</taxon>
        <taxon>Incirrata</taxon>
        <taxon>Octopodidae</taxon>
        <taxon>Octopus</taxon>
    </lineage>
</organism>
<accession>A0A0L8FJI1</accession>
<feature type="transmembrane region" description="Helical" evidence="1">
    <location>
        <begin position="42"/>
        <end position="60"/>
    </location>
</feature>
<keyword evidence="1" id="KW-0812">Transmembrane</keyword>
<keyword evidence="1" id="KW-1133">Transmembrane helix</keyword>
<evidence type="ECO:0000256" key="1">
    <source>
        <dbReference type="SAM" id="Phobius"/>
    </source>
</evidence>
<reference evidence="2" key="1">
    <citation type="submission" date="2015-07" db="EMBL/GenBank/DDBJ databases">
        <title>MeaNS - Measles Nucleotide Surveillance Program.</title>
        <authorList>
            <person name="Tran T."/>
            <person name="Druce J."/>
        </authorList>
    </citation>
    <scope>NUCLEOTIDE SEQUENCE</scope>
    <source>
        <strain evidence="2">UCB-OBI-ISO-001</strain>
        <tissue evidence="2">Gonad</tissue>
    </source>
</reference>
<feature type="transmembrane region" description="Helical" evidence="1">
    <location>
        <begin position="12"/>
        <end position="30"/>
    </location>
</feature>
<sequence>MSFNLFHRQTLYFIQLNYFTFILFIHSIFLNNFLGYNSTTEIFLHLITLTFILHIIRLEINILNQGGSHSIMSYRNNLNHSCNTYIIKVLHYQSKGHEIKYYHRQTCVVNFIDIHLLVSFNSDVYRQHSQIIDD</sequence>
<dbReference type="AlphaFoldDB" id="A0A0L8FJI1"/>
<evidence type="ECO:0008006" key="3">
    <source>
        <dbReference type="Google" id="ProtNLM"/>
    </source>
</evidence>